<reference evidence="1 2" key="1">
    <citation type="submission" date="2020-09" db="EMBL/GenBank/DDBJ databases">
        <title>De no assembly of potato wild relative species, Solanum commersonii.</title>
        <authorList>
            <person name="Cho K."/>
        </authorList>
    </citation>
    <scope>NUCLEOTIDE SEQUENCE [LARGE SCALE GENOMIC DNA]</scope>
    <source>
        <strain evidence="1">LZ3.2</strain>
        <tissue evidence="1">Leaf</tissue>
    </source>
</reference>
<feature type="non-terminal residue" evidence="1">
    <location>
        <position position="1"/>
    </location>
</feature>
<evidence type="ECO:0000313" key="1">
    <source>
        <dbReference type="EMBL" id="KAG5607636.1"/>
    </source>
</evidence>
<proteinExistence type="predicted"/>
<sequence>NITQGVEVKIDAQVIFKRRSFKYFESIIQGDEKIDENVAYCNGQSGEVIRSTLLYGNVGQTRDFTSEDEWSGDKNV</sequence>
<gene>
    <name evidence="1" type="ORF">H5410_029128</name>
</gene>
<accession>A0A9J5Z849</accession>
<name>A0A9J5Z849_SOLCO</name>
<organism evidence="1 2">
    <name type="scientific">Solanum commersonii</name>
    <name type="common">Commerson's wild potato</name>
    <name type="synonym">Commerson's nightshade</name>
    <dbReference type="NCBI Taxonomy" id="4109"/>
    <lineage>
        <taxon>Eukaryota</taxon>
        <taxon>Viridiplantae</taxon>
        <taxon>Streptophyta</taxon>
        <taxon>Embryophyta</taxon>
        <taxon>Tracheophyta</taxon>
        <taxon>Spermatophyta</taxon>
        <taxon>Magnoliopsida</taxon>
        <taxon>eudicotyledons</taxon>
        <taxon>Gunneridae</taxon>
        <taxon>Pentapetalae</taxon>
        <taxon>asterids</taxon>
        <taxon>lamiids</taxon>
        <taxon>Solanales</taxon>
        <taxon>Solanaceae</taxon>
        <taxon>Solanoideae</taxon>
        <taxon>Solaneae</taxon>
        <taxon>Solanum</taxon>
    </lineage>
</organism>
<keyword evidence="2" id="KW-1185">Reference proteome</keyword>
<comment type="caution">
    <text evidence="1">The sequence shown here is derived from an EMBL/GenBank/DDBJ whole genome shotgun (WGS) entry which is preliminary data.</text>
</comment>
<dbReference type="AlphaFoldDB" id="A0A9J5Z849"/>
<dbReference type="EMBL" id="JACXVP010000005">
    <property type="protein sequence ID" value="KAG5607636.1"/>
    <property type="molecule type" value="Genomic_DNA"/>
</dbReference>
<protein>
    <submittedName>
        <fullName evidence="1">Uncharacterized protein</fullName>
    </submittedName>
</protein>
<evidence type="ECO:0000313" key="2">
    <source>
        <dbReference type="Proteomes" id="UP000824120"/>
    </source>
</evidence>
<dbReference type="Proteomes" id="UP000824120">
    <property type="component" value="Chromosome 5"/>
</dbReference>